<protein>
    <submittedName>
        <fullName evidence="2">Uncharacterized protein</fullName>
    </submittedName>
</protein>
<feature type="transmembrane region" description="Helical" evidence="1">
    <location>
        <begin position="399"/>
        <end position="420"/>
    </location>
</feature>
<dbReference type="EMBL" id="LQQC01000006">
    <property type="protein sequence ID" value="KXZ59137.1"/>
    <property type="molecule type" value="Genomic_DNA"/>
</dbReference>
<evidence type="ECO:0000313" key="3">
    <source>
        <dbReference type="Proteomes" id="UP000243589"/>
    </source>
</evidence>
<comment type="caution">
    <text evidence="2">The sequence shown here is derived from an EMBL/GenBank/DDBJ whole genome shotgun (WGS) entry which is preliminary data.</text>
</comment>
<dbReference type="PATRIC" id="fig|479117.4.peg.521"/>
<evidence type="ECO:0000313" key="2">
    <source>
        <dbReference type="EMBL" id="KXZ59137.1"/>
    </source>
</evidence>
<feature type="transmembrane region" description="Helical" evidence="1">
    <location>
        <begin position="427"/>
        <end position="445"/>
    </location>
</feature>
<dbReference type="Proteomes" id="UP000243589">
    <property type="component" value="Unassembled WGS sequence"/>
</dbReference>
<gene>
    <name evidence="2" type="ORF">Bravens_00520</name>
</gene>
<organism evidence="2 3">
    <name type="scientific">Brevibacterium ravenspurgense</name>
    <dbReference type="NCBI Taxonomy" id="479117"/>
    <lineage>
        <taxon>Bacteria</taxon>
        <taxon>Bacillati</taxon>
        <taxon>Actinomycetota</taxon>
        <taxon>Actinomycetes</taxon>
        <taxon>Micrococcales</taxon>
        <taxon>Brevibacteriaceae</taxon>
        <taxon>Brevibacterium</taxon>
    </lineage>
</organism>
<proteinExistence type="predicted"/>
<feature type="transmembrane region" description="Helical" evidence="1">
    <location>
        <begin position="317"/>
        <end position="336"/>
    </location>
</feature>
<feature type="transmembrane region" description="Helical" evidence="1">
    <location>
        <begin position="33"/>
        <end position="52"/>
    </location>
</feature>
<keyword evidence="1" id="KW-0812">Transmembrane</keyword>
<feature type="transmembrane region" description="Helical" evidence="1">
    <location>
        <begin position="279"/>
        <end position="297"/>
    </location>
</feature>
<feature type="transmembrane region" description="Helical" evidence="1">
    <location>
        <begin position="72"/>
        <end position="89"/>
    </location>
</feature>
<feature type="transmembrane region" description="Helical" evidence="1">
    <location>
        <begin position="465"/>
        <end position="485"/>
    </location>
</feature>
<dbReference type="AlphaFoldDB" id="A0A150HAI3"/>
<keyword evidence="3" id="KW-1185">Reference proteome</keyword>
<accession>A0A150HAI3</accession>
<feature type="transmembrane region" description="Helical" evidence="1">
    <location>
        <begin position="170"/>
        <end position="195"/>
    </location>
</feature>
<feature type="transmembrane region" description="Helical" evidence="1">
    <location>
        <begin position="109"/>
        <end position="133"/>
    </location>
</feature>
<keyword evidence="1" id="KW-1133">Transmembrane helix</keyword>
<sequence>MKSAHARRPQSTAAPIRFSQVLPGPEVLRKASLIFLASAGVYFVFGLVFPPIPTDARVSFWESVVAGSHDPYPLLYAVWPVLIIASATGQQSSMSPLRILRRGTVRAAVASEAVTGAFAGLAAGAGAAVGSAITATGNGLSLSWSSFATIPGDAAGSQVLSAFALAETPVLSALLVPLFAWAGTLAAAAAGLAVAYRVSVFAHRISAALLILLPPVLFRAEFLPLTVNPISFLLPIHPSANGLSVWIHPCIAFSIATLAVIQAGAGIHTALRVLRTPRSVWFLTALALAWMLLLLASPEDTAADALFYGTSPAGLSFVHWAYGVIVWLGLAMVSLVRWSGWVLPRFSLVALRHGTASRVLIRELVTDTARTLVSASAFVLLCAASGMIYGLTPAVWTDWLAVVLGGTASSMATIMLALAAVWATSRIGSAALVLVAAGASTLPAANPLWPAPSATGFLGAWESSWTAGASAISFCSSAALLILISKFRPLPEADRH</sequence>
<feature type="transmembrane region" description="Helical" evidence="1">
    <location>
        <begin position="207"/>
        <end position="225"/>
    </location>
</feature>
<keyword evidence="1" id="KW-0472">Membrane</keyword>
<feature type="transmembrane region" description="Helical" evidence="1">
    <location>
        <begin position="372"/>
        <end position="393"/>
    </location>
</feature>
<reference evidence="2 3" key="1">
    <citation type="submission" date="2016-01" db="EMBL/GenBank/DDBJ databases">
        <title>Use of Whole Genome Sequencing to ascertain that Brevibacterium massiliense (Roux, Raoult 2009) is a later heterotypic synonym of Brevibacterium ravenspurgense (Mages 2008).</title>
        <authorList>
            <person name="Bernier A.-M."/>
            <person name="Burdz T."/>
            <person name="Huynh C."/>
            <person name="Pachecho A.L."/>
            <person name="Wiebe D."/>
            <person name="Bonner C."/>
            <person name="Bernard K."/>
        </authorList>
    </citation>
    <scope>NUCLEOTIDE SEQUENCE [LARGE SCALE GENOMIC DNA]</scope>
    <source>
        <strain evidence="2 3">CCUG56047</strain>
    </source>
</reference>
<name>A0A150HAI3_9MICO</name>
<feature type="transmembrane region" description="Helical" evidence="1">
    <location>
        <begin position="245"/>
        <end position="267"/>
    </location>
</feature>
<evidence type="ECO:0000256" key="1">
    <source>
        <dbReference type="SAM" id="Phobius"/>
    </source>
</evidence>